<evidence type="ECO:0000313" key="2">
    <source>
        <dbReference type="EMBL" id="KAJ1356333.1"/>
    </source>
</evidence>
<protein>
    <submittedName>
        <fullName evidence="2">Uncharacterized protein</fullName>
    </submittedName>
</protein>
<dbReference type="InterPro" id="IPR035127">
    <property type="entry name" value="SL4P"/>
</dbReference>
<dbReference type="EMBL" id="JAHQIW010002787">
    <property type="protein sequence ID" value="KAJ1356333.1"/>
    <property type="molecule type" value="Genomic_DNA"/>
</dbReference>
<gene>
    <name evidence="2" type="ORF">KIN20_014030</name>
</gene>
<accession>A0AAD5MGG8</accession>
<feature type="compositionally biased region" description="Basic residues" evidence="1">
    <location>
        <begin position="104"/>
        <end position="133"/>
    </location>
</feature>
<reference evidence="2" key="1">
    <citation type="submission" date="2021-06" db="EMBL/GenBank/DDBJ databases">
        <title>Parelaphostrongylus tenuis whole genome reference sequence.</title>
        <authorList>
            <person name="Garwood T.J."/>
            <person name="Larsen P.A."/>
            <person name="Fountain-Jones N.M."/>
            <person name="Garbe J.R."/>
            <person name="Macchietto M.G."/>
            <person name="Kania S.A."/>
            <person name="Gerhold R.W."/>
            <person name="Richards J.E."/>
            <person name="Wolf T.M."/>
        </authorList>
    </citation>
    <scope>NUCLEOTIDE SEQUENCE</scope>
    <source>
        <strain evidence="2">MNPRO001-30</strain>
        <tissue evidence="2">Meninges</tissue>
    </source>
</reference>
<organism evidence="2 3">
    <name type="scientific">Parelaphostrongylus tenuis</name>
    <name type="common">Meningeal worm</name>
    <dbReference type="NCBI Taxonomy" id="148309"/>
    <lineage>
        <taxon>Eukaryota</taxon>
        <taxon>Metazoa</taxon>
        <taxon>Ecdysozoa</taxon>
        <taxon>Nematoda</taxon>
        <taxon>Chromadorea</taxon>
        <taxon>Rhabditida</taxon>
        <taxon>Rhabditina</taxon>
        <taxon>Rhabditomorpha</taxon>
        <taxon>Strongyloidea</taxon>
        <taxon>Metastrongylidae</taxon>
        <taxon>Parelaphostrongylus</taxon>
    </lineage>
</organism>
<dbReference type="Proteomes" id="UP001196413">
    <property type="component" value="Unassembled WGS sequence"/>
</dbReference>
<dbReference type="Pfam" id="PF17618">
    <property type="entry name" value="SL4P"/>
    <property type="match status" value="1"/>
</dbReference>
<sequence>MTDTTTPLKIAYCKLYFGKKQRFTLDYNEKDDLYRSFQNKIDELGIPSGSTFWADIGCGSVQIKDADTLFAIVNRCPRVKIVVRTENEHSSSSSDSAEESHGLLARKHRAKNRSRTRSHSRGRSRSHSRDRHRMRHHCTLRNLCHSYPRDLRPHRCRRQTHSPGFYNENTLDLDSSNDQASKLQLSHIDLFSMQFTQRLSIMWPRTLSWRPQTSRYPWRFPHLSLDDHVIDCYAG</sequence>
<evidence type="ECO:0000313" key="3">
    <source>
        <dbReference type="Proteomes" id="UP001196413"/>
    </source>
</evidence>
<feature type="region of interest" description="Disordered" evidence="1">
    <location>
        <begin position="85"/>
        <end position="133"/>
    </location>
</feature>
<comment type="caution">
    <text evidence="2">The sequence shown here is derived from an EMBL/GenBank/DDBJ whole genome shotgun (WGS) entry which is preliminary data.</text>
</comment>
<name>A0AAD5MGG8_PARTN</name>
<keyword evidence="3" id="KW-1185">Reference proteome</keyword>
<evidence type="ECO:0000256" key="1">
    <source>
        <dbReference type="SAM" id="MobiDB-lite"/>
    </source>
</evidence>
<proteinExistence type="predicted"/>
<dbReference type="AlphaFoldDB" id="A0AAD5MGG8"/>